<dbReference type="SUPFAM" id="SSF51735">
    <property type="entry name" value="NAD(P)-binding Rossmann-fold domains"/>
    <property type="match status" value="1"/>
</dbReference>
<evidence type="ECO:0000256" key="2">
    <source>
        <dbReference type="ARBA" id="ARBA00023002"/>
    </source>
</evidence>
<keyword evidence="2" id="KW-0560">Oxidoreductase</keyword>
<dbReference type="Pfam" id="PF22725">
    <property type="entry name" value="GFO_IDH_MocA_C3"/>
    <property type="match status" value="1"/>
</dbReference>
<comment type="caution">
    <text evidence="5">The sequence shown here is derived from an EMBL/GenBank/DDBJ whole genome shotgun (WGS) entry which is preliminary data.</text>
</comment>
<sequence length="338" mass="36180">MRLDIGLVGATRIAERVVLHPAARHDDVTVRAVAASDHDRALAFAARNGIPVVHDHYADLIADPRINTVYISLHNSAHAGWAERAARAGKHVVVEKPLCLTPGELGRIREAAAEHGVRVAEALPSAGHPWQAAVREMIADRRYGPLRSIRTEIAFTTPAPGTYRTRPELGGGIFYDCAGYWLQAVQATAGLDGVSGEGRTVREAAATGDGIGVDLALHAGLRWADGRHADLDCRFGDRHVADHEFVFATATVRVRGFLRPIAGPLPVNLAIRRPGAGTRIRSFAPAAYYDRQFASIRDLLTTGDGGEGRELAAAAPRIAVMAAIHRGAARDGREAAVR</sequence>
<dbReference type="PANTHER" id="PTHR22604">
    <property type="entry name" value="OXIDOREDUCTASES"/>
    <property type="match status" value="1"/>
</dbReference>
<dbReference type="InterPro" id="IPR036291">
    <property type="entry name" value="NAD(P)-bd_dom_sf"/>
</dbReference>
<dbReference type="RefSeq" id="WP_379872398.1">
    <property type="nucleotide sequence ID" value="NZ_JBHTBH010000009.1"/>
</dbReference>
<dbReference type="EMBL" id="JBHTBH010000009">
    <property type="protein sequence ID" value="MFC7329744.1"/>
    <property type="molecule type" value="Genomic_DNA"/>
</dbReference>
<accession>A0ABW2KID3</accession>
<dbReference type="InterPro" id="IPR050984">
    <property type="entry name" value="Gfo/Idh/MocA_domain"/>
</dbReference>
<dbReference type="Proteomes" id="UP001596540">
    <property type="component" value="Unassembled WGS sequence"/>
</dbReference>
<dbReference type="Gene3D" id="3.40.50.720">
    <property type="entry name" value="NAD(P)-binding Rossmann-like Domain"/>
    <property type="match status" value="1"/>
</dbReference>
<name>A0ABW2KID3_9ACTN</name>
<dbReference type="PANTHER" id="PTHR22604:SF105">
    <property type="entry name" value="TRANS-1,2-DIHYDROBENZENE-1,2-DIOL DEHYDROGENASE"/>
    <property type="match status" value="1"/>
</dbReference>
<feature type="domain" description="Gfo/Idh/MocA-like oxidoreductase N-terminal" evidence="3">
    <location>
        <begin position="4"/>
        <end position="120"/>
    </location>
</feature>
<gene>
    <name evidence="5" type="ORF">ACFQRF_18590</name>
</gene>
<proteinExistence type="inferred from homology"/>
<keyword evidence="6" id="KW-1185">Reference proteome</keyword>
<dbReference type="Pfam" id="PF01408">
    <property type="entry name" value="GFO_IDH_MocA"/>
    <property type="match status" value="1"/>
</dbReference>
<dbReference type="InterPro" id="IPR000683">
    <property type="entry name" value="Gfo/Idh/MocA-like_OxRdtase_N"/>
</dbReference>
<evidence type="ECO:0000259" key="4">
    <source>
        <dbReference type="Pfam" id="PF22725"/>
    </source>
</evidence>
<comment type="similarity">
    <text evidence="1">Belongs to the Gfo/Idh/MocA family.</text>
</comment>
<evidence type="ECO:0000313" key="5">
    <source>
        <dbReference type="EMBL" id="MFC7329744.1"/>
    </source>
</evidence>
<protein>
    <submittedName>
        <fullName evidence="5">Gfo/Idh/MocA family protein</fullName>
    </submittedName>
</protein>
<feature type="domain" description="GFO/IDH/MocA-like oxidoreductase" evidence="4">
    <location>
        <begin position="133"/>
        <end position="240"/>
    </location>
</feature>
<dbReference type="InterPro" id="IPR055170">
    <property type="entry name" value="GFO_IDH_MocA-like_dom"/>
</dbReference>
<evidence type="ECO:0000313" key="6">
    <source>
        <dbReference type="Proteomes" id="UP001596540"/>
    </source>
</evidence>
<reference evidence="6" key="1">
    <citation type="journal article" date="2019" name="Int. J. Syst. Evol. Microbiol.">
        <title>The Global Catalogue of Microorganisms (GCM) 10K type strain sequencing project: providing services to taxonomists for standard genome sequencing and annotation.</title>
        <authorList>
            <consortium name="The Broad Institute Genomics Platform"/>
            <consortium name="The Broad Institute Genome Sequencing Center for Infectious Disease"/>
            <person name="Wu L."/>
            <person name="Ma J."/>
        </authorList>
    </citation>
    <scope>NUCLEOTIDE SEQUENCE [LARGE SCALE GENOMIC DNA]</scope>
    <source>
        <strain evidence="6">CGMCC 4.7382</strain>
    </source>
</reference>
<evidence type="ECO:0000256" key="1">
    <source>
        <dbReference type="ARBA" id="ARBA00010928"/>
    </source>
</evidence>
<evidence type="ECO:0000259" key="3">
    <source>
        <dbReference type="Pfam" id="PF01408"/>
    </source>
</evidence>
<dbReference type="Gene3D" id="3.30.360.10">
    <property type="entry name" value="Dihydrodipicolinate Reductase, domain 2"/>
    <property type="match status" value="1"/>
</dbReference>
<organism evidence="5 6">
    <name type="scientific">Marinactinospora rubrisoli</name>
    <dbReference type="NCBI Taxonomy" id="2715399"/>
    <lineage>
        <taxon>Bacteria</taxon>
        <taxon>Bacillati</taxon>
        <taxon>Actinomycetota</taxon>
        <taxon>Actinomycetes</taxon>
        <taxon>Streptosporangiales</taxon>
        <taxon>Nocardiopsidaceae</taxon>
        <taxon>Marinactinospora</taxon>
    </lineage>
</organism>
<dbReference type="SUPFAM" id="SSF55347">
    <property type="entry name" value="Glyceraldehyde-3-phosphate dehydrogenase-like, C-terminal domain"/>
    <property type="match status" value="1"/>
</dbReference>